<dbReference type="AlphaFoldDB" id="A0A4R4E5P0"/>
<reference evidence="4 5" key="1">
    <citation type="submission" date="2019-03" db="EMBL/GenBank/DDBJ databases">
        <authorList>
            <person name="Kim M.K.M."/>
        </authorList>
    </citation>
    <scope>NUCLEOTIDE SEQUENCE [LARGE SCALE GENOMIC DNA]</scope>
    <source>
        <strain evidence="4 5">17J68-15</strain>
    </source>
</reference>
<evidence type="ECO:0000313" key="4">
    <source>
        <dbReference type="EMBL" id="TCZ73351.1"/>
    </source>
</evidence>
<feature type="domain" description="Outer membrane protein beta-barrel" evidence="3">
    <location>
        <begin position="32"/>
        <end position="236"/>
    </location>
</feature>
<dbReference type="Pfam" id="PF13505">
    <property type="entry name" value="OMP_b-brl"/>
    <property type="match status" value="1"/>
</dbReference>
<keyword evidence="5" id="KW-1185">Reference proteome</keyword>
<feature type="signal peptide" evidence="2">
    <location>
        <begin position="1"/>
        <end position="47"/>
    </location>
</feature>
<name>A0A4R4E5P0_9BACT</name>
<comment type="caution">
    <text evidence="4">The sequence shown here is derived from an EMBL/GenBank/DDBJ whole genome shotgun (WGS) entry which is preliminary data.</text>
</comment>
<organism evidence="4 5">
    <name type="scientific">Flaviaesturariibacter aridisoli</name>
    <dbReference type="NCBI Taxonomy" id="2545761"/>
    <lineage>
        <taxon>Bacteria</taxon>
        <taxon>Pseudomonadati</taxon>
        <taxon>Bacteroidota</taxon>
        <taxon>Chitinophagia</taxon>
        <taxon>Chitinophagales</taxon>
        <taxon>Chitinophagaceae</taxon>
        <taxon>Flaviaestuariibacter</taxon>
    </lineage>
</organism>
<sequence>MFWRRTGICAGLSAREFCGIKSKVTTMKKMMAAALAAAALTATNAQAQKGLSLEVKGIPQFSFLQNSDDNNKSGIDRKATFDGAFGVGATYGISSKAGIGLDVLYSIQGQKYEVANGTNFWKLSYVKIPLYFTYTASPARAVSFTAKVGPQLSLLTGASITNGEGHDLVADMKDRYEGVTFGAVAGAGARFRLSSNLSLNTQVRFDYDFTNAEDESYAQYPAGRAKTYNSTAGLEVGLAYRLK</sequence>
<dbReference type="SUPFAM" id="SSF56925">
    <property type="entry name" value="OMPA-like"/>
    <property type="match status" value="1"/>
</dbReference>
<protein>
    <submittedName>
        <fullName evidence="4">PorT family protein</fullName>
    </submittedName>
</protein>
<evidence type="ECO:0000259" key="3">
    <source>
        <dbReference type="Pfam" id="PF13505"/>
    </source>
</evidence>
<gene>
    <name evidence="4" type="ORF">E0486_06675</name>
</gene>
<dbReference type="OrthoDB" id="837075at2"/>
<evidence type="ECO:0000313" key="5">
    <source>
        <dbReference type="Proteomes" id="UP000295164"/>
    </source>
</evidence>
<proteinExistence type="predicted"/>
<dbReference type="EMBL" id="SKFH01000007">
    <property type="protein sequence ID" value="TCZ73351.1"/>
    <property type="molecule type" value="Genomic_DNA"/>
</dbReference>
<accession>A0A4R4E5P0</accession>
<dbReference type="InterPro" id="IPR011250">
    <property type="entry name" value="OMP/PagP_B-barrel"/>
</dbReference>
<feature type="chain" id="PRO_5020340685" evidence="2">
    <location>
        <begin position="48"/>
        <end position="243"/>
    </location>
</feature>
<dbReference type="Proteomes" id="UP000295164">
    <property type="component" value="Unassembled WGS sequence"/>
</dbReference>
<dbReference type="InterPro" id="IPR027385">
    <property type="entry name" value="Beta-barrel_OMP"/>
</dbReference>
<keyword evidence="1 2" id="KW-0732">Signal</keyword>
<evidence type="ECO:0000256" key="2">
    <source>
        <dbReference type="SAM" id="SignalP"/>
    </source>
</evidence>
<evidence type="ECO:0000256" key="1">
    <source>
        <dbReference type="ARBA" id="ARBA00022729"/>
    </source>
</evidence>